<dbReference type="Gene3D" id="1.25.10.10">
    <property type="entry name" value="Leucine-rich Repeat Variant"/>
    <property type="match status" value="1"/>
</dbReference>
<name>L8GQF6_ACACF</name>
<keyword evidence="6" id="KW-1185">Reference proteome</keyword>
<dbReference type="InterPro" id="IPR039600">
    <property type="entry name" value="TANGO6/Rtp1"/>
</dbReference>
<dbReference type="InterPro" id="IPR016024">
    <property type="entry name" value="ARM-type_fold"/>
</dbReference>
<feature type="region of interest" description="Disordered" evidence="2">
    <location>
        <begin position="101"/>
        <end position="121"/>
    </location>
</feature>
<dbReference type="OMA" id="QVATLIC"/>
<dbReference type="KEGG" id="acan:ACA1_306840"/>
<dbReference type="InterPro" id="IPR011989">
    <property type="entry name" value="ARM-like"/>
</dbReference>
<evidence type="ECO:0000256" key="2">
    <source>
        <dbReference type="SAM" id="MobiDB-lite"/>
    </source>
</evidence>
<evidence type="ECO:0000313" key="6">
    <source>
        <dbReference type="Proteomes" id="UP000011083"/>
    </source>
</evidence>
<dbReference type="SUPFAM" id="SSF48371">
    <property type="entry name" value="ARM repeat"/>
    <property type="match status" value="1"/>
</dbReference>
<dbReference type="PANTHER" id="PTHR20959:SF1">
    <property type="entry name" value="TRANSPORT AND GOLGI ORGANIZATION PROTEIN 6 HOMOLOG"/>
    <property type="match status" value="1"/>
</dbReference>
<protein>
    <submittedName>
        <fullName evidence="5">HEAT repeat domain containing protein</fullName>
    </submittedName>
</protein>
<dbReference type="OrthoDB" id="39591at2759"/>
<gene>
    <name evidence="5" type="ORF">ACA1_306840</name>
</gene>
<dbReference type="InterPro" id="IPR019451">
    <property type="entry name" value="Rtp1_C1"/>
</dbReference>
<dbReference type="RefSeq" id="XP_004336901.1">
    <property type="nucleotide sequence ID" value="XM_004336853.1"/>
</dbReference>
<accession>L8GQF6</accession>
<reference evidence="5 6" key="1">
    <citation type="journal article" date="2013" name="Genome Biol.">
        <title>Genome of Acanthamoeba castellanii highlights extensive lateral gene transfer and early evolution of tyrosine kinase signaling.</title>
        <authorList>
            <person name="Clarke M."/>
            <person name="Lohan A.J."/>
            <person name="Liu B."/>
            <person name="Lagkouvardos I."/>
            <person name="Roy S."/>
            <person name="Zafar N."/>
            <person name="Bertelli C."/>
            <person name="Schilde C."/>
            <person name="Kianianmomeni A."/>
            <person name="Burglin T.R."/>
            <person name="Frech C."/>
            <person name="Turcotte B."/>
            <person name="Kopec K.O."/>
            <person name="Synnott J.M."/>
            <person name="Choo C."/>
            <person name="Paponov I."/>
            <person name="Finkler A."/>
            <person name="Soon Heng Tan C."/>
            <person name="Hutchins A.P."/>
            <person name="Weinmeier T."/>
            <person name="Rattei T."/>
            <person name="Chu J.S."/>
            <person name="Gimenez G."/>
            <person name="Irimia M."/>
            <person name="Rigden D.J."/>
            <person name="Fitzpatrick D.A."/>
            <person name="Lorenzo-Morales J."/>
            <person name="Bateman A."/>
            <person name="Chiu C.H."/>
            <person name="Tang P."/>
            <person name="Hegemann P."/>
            <person name="Fromm H."/>
            <person name="Raoult D."/>
            <person name="Greub G."/>
            <person name="Miranda-Saavedra D."/>
            <person name="Chen N."/>
            <person name="Nash P."/>
            <person name="Ginger M.L."/>
            <person name="Horn M."/>
            <person name="Schaap P."/>
            <person name="Caler L."/>
            <person name="Loftus B."/>
        </authorList>
    </citation>
    <scope>NUCLEOTIDE SEQUENCE [LARGE SCALE GENOMIC DNA]</scope>
    <source>
        <strain evidence="5 6">Neff</strain>
    </source>
</reference>
<dbReference type="Pfam" id="PF23565">
    <property type="entry name" value="ARM_TANGO6"/>
    <property type="match status" value="1"/>
</dbReference>
<dbReference type="GO" id="GO:0009306">
    <property type="term" value="P:protein secretion"/>
    <property type="evidence" value="ECO:0007669"/>
    <property type="project" value="TreeGrafter"/>
</dbReference>
<dbReference type="EMBL" id="KB008042">
    <property type="protein sequence ID" value="ELR14888.1"/>
    <property type="molecule type" value="Genomic_DNA"/>
</dbReference>
<comment type="similarity">
    <text evidence="1">Belongs to the Tango6 family.</text>
</comment>
<dbReference type="PANTHER" id="PTHR20959">
    <property type="entry name" value="TRANSPORT AND GOLGI ORGANIZATION PROTEIN 6 FAMILY MEMBER"/>
    <property type="match status" value="1"/>
</dbReference>
<evidence type="ECO:0000259" key="3">
    <source>
        <dbReference type="Pfam" id="PF10363"/>
    </source>
</evidence>
<dbReference type="AlphaFoldDB" id="L8GQF6"/>
<dbReference type="GeneID" id="14915494"/>
<feature type="region of interest" description="Disordered" evidence="2">
    <location>
        <begin position="60"/>
        <end position="82"/>
    </location>
</feature>
<dbReference type="Proteomes" id="UP000011083">
    <property type="component" value="Unassembled WGS sequence"/>
</dbReference>
<evidence type="ECO:0000259" key="4">
    <source>
        <dbReference type="Pfam" id="PF23565"/>
    </source>
</evidence>
<feature type="domain" description="TANGO6 HEAT repeat" evidence="4">
    <location>
        <begin position="172"/>
        <end position="473"/>
    </location>
</feature>
<organism evidence="5 6">
    <name type="scientific">Acanthamoeba castellanii (strain ATCC 30010 / Neff)</name>
    <dbReference type="NCBI Taxonomy" id="1257118"/>
    <lineage>
        <taxon>Eukaryota</taxon>
        <taxon>Amoebozoa</taxon>
        <taxon>Discosea</taxon>
        <taxon>Longamoebia</taxon>
        <taxon>Centramoebida</taxon>
        <taxon>Acanthamoebidae</taxon>
        <taxon>Acanthamoeba</taxon>
    </lineage>
</organism>
<evidence type="ECO:0000256" key="1">
    <source>
        <dbReference type="ARBA" id="ARBA00005724"/>
    </source>
</evidence>
<sequence length="856" mass="93719">MRLIPDRVADDARLFECTKALVDVTSRTEELRAYVLPTYLPDMMAALLQLAYGPTLSAPPVCSTPEPASSTPVELRAQPAQPAKATPASVLSAFLPQARAASSTSDQQESATTQQAPSPMQQWASPVLESSFIKAVTPQALVASLLLLMGAPSRPAPRWLSSQCGHLLSRALMRHGGVAAVLAHLGSGGDLPDALQAKIVQIITTPPKQVPKSWYMATMRGGEQKYYAAVCPQLRELVHVPHGHDQAEAYTRIAITAAGRMLEKQPLLTKRYFLDPILAPLALFARSSALPAAARGSTTTDLIREQPLIRSLEKKLPADTPPAESVEIDEKTLSACLDDLEKVISAHSANATLSNAVAEVMPALFQLYCYTRRSPTSLKATVTSIMDTFFLVSEGSATGQALRDLILPPSPDASTSSFALAFAPGPTGGVVIKRTKNPSRRDSYGEAECVVALLKELGNEQLMGNLFVDLLKAFVDMRRQDVDREIAAQGEPQGDDEEEEHQTERHLVLLHLLASMSEGLGEKLIQDVVQVTTLLRVMFEGGDEVVVSLCLSILSALLSGQKIKLNQAESILLLDLLPFLGELKDHPEEHISTLATELHVRIIARDRSWFSDSTTETETPSLFRKDVEQILAELRDPLLPVRAQALVALRKLVLAKDEFARANRDKILDIFQTQLRDSDSYLYYAAMRGLGALGDIFPEEIIPVLVKSFLDESLIEDTRLKLGETLSTLSNLRASSLSNLASVCELMRFSLHPFIHDIVNVLAERLRGDPSADVRLGCLFVLSRLFAGMGVESLELLAERLKEIHQLLRHTSEIDVDAGVRGRAREVLGLMNDITRAVFQQRPPMRDDHILNVVQS</sequence>
<proteinExistence type="inferred from homology"/>
<dbReference type="InterPro" id="IPR057407">
    <property type="entry name" value="HEAT_TANGO6"/>
</dbReference>
<evidence type="ECO:0000313" key="5">
    <source>
        <dbReference type="EMBL" id="ELR14888.1"/>
    </source>
</evidence>
<dbReference type="Pfam" id="PF10363">
    <property type="entry name" value="RTP1_C1"/>
    <property type="match status" value="1"/>
</dbReference>
<feature type="domain" description="RNA polymerase II assembly factor Rtp1 C-terminal" evidence="3">
    <location>
        <begin position="628"/>
        <end position="729"/>
    </location>
</feature>
<dbReference type="VEuPathDB" id="AmoebaDB:ACA1_306840"/>